<comment type="similarity">
    <text evidence="1">Belongs to the inositol monophosphatase superfamily.</text>
</comment>
<dbReference type="eggNOG" id="KOG3099">
    <property type="taxonomic scope" value="Eukaryota"/>
</dbReference>
<name>A0A088RXH5_LEIPA</name>
<dbReference type="GO" id="GO:0008441">
    <property type="term" value="F:3'(2'),5'-bisphosphate nucleotidase activity"/>
    <property type="evidence" value="ECO:0007669"/>
    <property type="project" value="UniProtKB-EC"/>
</dbReference>
<evidence type="ECO:0000313" key="5">
    <source>
        <dbReference type="Proteomes" id="UP000063063"/>
    </source>
</evidence>
<evidence type="ECO:0000256" key="3">
    <source>
        <dbReference type="PIRSR" id="PIRSR600760-2"/>
    </source>
</evidence>
<dbReference type="PANTHER" id="PTHR43028:SF5">
    <property type="entry name" value="3'(2'),5'-BISPHOSPHATE NUCLEOTIDASE 1"/>
    <property type="match status" value="1"/>
</dbReference>
<dbReference type="RefSeq" id="XP_010701663.1">
    <property type="nucleotide sequence ID" value="XM_010703361.1"/>
</dbReference>
<evidence type="ECO:0000256" key="1">
    <source>
        <dbReference type="ARBA" id="ARBA00009759"/>
    </source>
</evidence>
<evidence type="ECO:0000313" key="4">
    <source>
        <dbReference type="EMBL" id="AIO00863.1"/>
    </source>
</evidence>
<gene>
    <name evidence="4" type="ORF">LPMP_312790</name>
</gene>
<sequence length="433" mass="46626">MTSVNVAKLLAVCVRASLAAQRYVMLSLIKLPNAEANMTHVHSVSLATSAAHPYTVLDLSEAGKAILMDSLHHAVSVDVKSHLDHKEGDAADDFVTTADILIQAVVLRALSESFPAFPFTVVGEEDQPSSAVAKEVEACMATHYRILAMPYEAELYASIHAGDACNVDAEAAVVLHADSDEAMRRRLGIFIDPIDATNCFVTGAWQAPMTLVGITLDDVPIAGVMNRIFHYPLTCTDHPAVTETPVKSCVPGLSVVLNTPALASPFVVFDGELLPGPMQIEPQPECTRKTTLAVCCSSTTKELFLQRLLTQLEPCSPVHARGAGYKQYHLLKKMLKGRHVPHEVITPADVFVCPPATIKKWDCCAPHAFLYTFGGDIFDRDGAPLRYPLIDACGAAVSSLSESSVLTNGLVAVTPYAKTEVARRLGWTPTLVQ</sequence>
<dbReference type="SUPFAM" id="SSF56655">
    <property type="entry name" value="Carbohydrate phosphatase"/>
    <property type="match status" value="1"/>
</dbReference>
<dbReference type="GO" id="GO:0046872">
    <property type="term" value="F:metal ion binding"/>
    <property type="evidence" value="ECO:0007669"/>
    <property type="project" value="UniProtKB-KW"/>
</dbReference>
<dbReference type="EMBL" id="CP009400">
    <property type="protein sequence ID" value="AIO00863.1"/>
    <property type="molecule type" value="Genomic_DNA"/>
</dbReference>
<dbReference type="VEuPathDB" id="TriTrypDB:LPAL13_310035700"/>
<feature type="binding site" evidence="3">
    <location>
        <position position="195"/>
    </location>
    <ligand>
        <name>Mg(2+)</name>
        <dbReference type="ChEBI" id="CHEBI:18420"/>
        <label>1</label>
        <note>catalytic</note>
    </ligand>
</feature>
<keyword evidence="4" id="KW-0378">Hydrolase</keyword>
<dbReference type="InterPro" id="IPR050725">
    <property type="entry name" value="CysQ/Inositol_MonoPase"/>
</dbReference>
<feature type="binding site" evidence="3">
    <location>
        <position position="362"/>
    </location>
    <ligand>
        <name>Mg(2+)</name>
        <dbReference type="ChEBI" id="CHEBI:18420"/>
        <label>1</label>
        <note>catalytic</note>
    </ligand>
</feature>
<keyword evidence="3" id="KW-0479">Metal-binding</keyword>
<organism evidence="4 5">
    <name type="scientific">Leishmania panamensis</name>
    <dbReference type="NCBI Taxonomy" id="5679"/>
    <lineage>
        <taxon>Eukaryota</taxon>
        <taxon>Discoba</taxon>
        <taxon>Euglenozoa</taxon>
        <taxon>Kinetoplastea</taxon>
        <taxon>Metakinetoplastina</taxon>
        <taxon>Trypanosomatida</taxon>
        <taxon>Trypanosomatidae</taxon>
        <taxon>Leishmaniinae</taxon>
        <taxon>Leishmania</taxon>
        <taxon>Leishmania guyanensis species complex</taxon>
    </lineage>
</organism>
<reference evidence="4 5" key="1">
    <citation type="journal article" date="2015" name="Sci. Rep.">
        <title>The genome of Leishmania panamensis: insights into genomics of the L. (Viannia) subgenus.</title>
        <authorList>
            <person name="Llanes A."/>
            <person name="Restrepo C.M."/>
            <person name="Vecchio G.D."/>
            <person name="Anguizola F.J."/>
            <person name="Lleonart R."/>
        </authorList>
    </citation>
    <scope>NUCLEOTIDE SEQUENCE [LARGE SCALE GENOMIC DNA]</scope>
    <source>
        <strain evidence="4 5">MHOM/PA/94/PSC-1</strain>
    </source>
</reference>
<dbReference type="EC" id="3.1.3.7" evidence="2"/>
<dbReference type="InterPro" id="IPR000760">
    <property type="entry name" value="Inositol_monophosphatase-like"/>
</dbReference>
<proteinExistence type="inferred from homology"/>
<accession>A0A088RXH5</accession>
<feature type="binding site" evidence="3">
    <location>
        <position position="194"/>
    </location>
    <ligand>
        <name>Mg(2+)</name>
        <dbReference type="ChEBI" id="CHEBI:18420"/>
        <label>1</label>
        <note>catalytic</note>
    </ligand>
</feature>
<dbReference type="Pfam" id="PF00459">
    <property type="entry name" value="Inositol_P"/>
    <property type="match status" value="1"/>
</dbReference>
<keyword evidence="5" id="KW-1185">Reference proteome</keyword>
<feature type="binding site" evidence="3">
    <location>
        <position position="124"/>
    </location>
    <ligand>
        <name>Mg(2+)</name>
        <dbReference type="ChEBI" id="CHEBI:18420"/>
        <label>1</label>
        <note>catalytic</note>
    </ligand>
</feature>
<protein>
    <recommendedName>
        <fullName evidence="2">3'(2'),5'-bisphosphate nucleotidase</fullName>
        <ecNumber evidence="2">3.1.3.7</ecNumber>
    </recommendedName>
</protein>
<feature type="binding site" evidence="3">
    <location>
        <position position="192"/>
    </location>
    <ligand>
        <name>Mg(2+)</name>
        <dbReference type="ChEBI" id="CHEBI:18420"/>
        <label>1</label>
        <note>catalytic</note>
    </ligand>
</feature>
<dbReference type="Gene3D" id="3.40.190.80">
    <property type="match status" value="1"/>
</dbReference>
<dbReference type="PANTHER" id="PTHR43028">
    <property type="entry name" value="3'(2'),5'-BISPHOSPHATE NUCLEOTIDASE 1"/>
    <property type="match status" value="1"/>
</dbReference>
<dbReference type="AlphaFoldDB" id="A0A088RXH5"/>
<dbReference type="Gene3D" id="3.30.540.10">
    <property type="entry name" value="Fructose-1,6-Bisphosphatase, subunit A, domain 1"/>
    <property type="match status" value="1"/>
</dbReference>
<evidence type="ECO:0000256" key="2">
    <source>
        <dbReference type="ARBA" id="ARBA00012633"/>
    </source>
</evidence>
<keyword evidence="3" id="KW-0460">Magnesium</keyword>
<dbReference type="KEGG" id="lpan:LPMP_312790"/>
<dbReference type="GeneID" id="22577705"/>
<dbReference type="OrthoDB" id="411145at2759"/>
<comment type="cofactor">
    <cofactor evidence="3">
        <name>Mg(2+)</name>
        <dbReference type="ChEBI" id="CHEBI:18420"/>
    </cofactor>
</comment>
<dbReference type="Proteomes" id="UP000063063">
    <property type="component" value="Chromosome 31"/>
</dbReference>
<dbReference type="VEuPathDB" id="TriTrypDB:LPMP_312790"/>